<dbReference type="InterPro" id="IPR048482">
    <property type="entry name" value="GH141_ins"/>
</dbReference>
<keyword evidence="5" id="KW-1185">Reference proteome</keyword>
<dbReference type="Pfam" id="PF21231">
    <property type="entry name" value="GH141_M"/>
    <property type="match status" value="1"/>
</dbReference>
<dbReference type="AlphaFoldDB" id="A0A4D4KX91"/>
<feature type="signal peptide" evidence="2">
    <location>
        <begin position="1"/>
        <end position="38"/>
    </location>
</feature>
<keyword evidence="2" id="KW-0732">Signal</keyword>
<feature type="region of interest" description="Disordered" evidence="1">
    <location>
        <begin position="335"/>
        <end position="374"/>
    </location>
</feature>
<evidence type="ECO:0000259" key="3">
    <source>
        <dbReference type="Pfam" id="PF21231"/>
    </source>
</evidence>
<dbReference type="Gene3D" id="2.160.20.10">
    <property type="entry name" value="Single-stranded right-handed beta-helix, Pectin lyase-like"/>
    <property type="match status" value="1"/>
</dbReference>
<evidence type="ECO:0000313" key="5">
    <source>
        <dbReference type="Proteomes" id="UP000301309"/>
    </source>
</evidence>
<dbReference type="SUPFAM" id="SSF51126">
    <property type="entry name" value="Pectin lyase-like"/>
    <property type="match status" value="1"/>
</dbReference>
<proteinExistence type="predicted"/>
<dbReference type="PANTHER" id="PTHR36453">
    <property type="entry name" value="SECRETED PROTEIN-RELATED"/>
    <property type="match status" value="1"/>
</dbReference>
<dbReference type="InterPro" id="IPR012334">
    <property type="entry name" value="Pectin_lyas_fold"/>
</dbReference>
<dbReference type="PANTHER" id="PTHR36453:SF1">
    <property type="entry name" value="RIGHT HANDED BETA HELIX DOMAIN-CONTAINING PROTEIN"/>
    <property type="match status" value="1"/>
</dbReference>
<feature type="domain" description="GH141-like insertion" evidence="3">
    <location>
        <begin position="284"/>
        <end position="313"/>
    </location>
</feature>
<sequence>MSEYVRSRIRTVRKARKAAPRAAVAVAAVLATLATLGAAFGGTADAVARTPRSTADVYVAPNGDDGASGTRTAPVRTPERARDLVRKRVPHQSGDLTVHLAPGTYRLARPLVLDARDSGGNGHRVIWQGSRGTVFSGGRAVRGWRPVKGGAGLWSAPAPAGLDDTRQLYVNGVRAQRARGPIPVTLTATATGYTASADTLARWRNPSDIEFVYPSGEALWNIQQYGLGPWTEPRCPIGSMTGATVTMAQPCWDNSTRRVEFPDIPGRSINMVGPAKLTGGALPGYVENAFEVLDQPGEWYLDRHTRTVYYRPRPGRTRAPPTWRRRSWRSWWTGGAPGARRCTTSPCAVSSSRTPPGSPPPRPRASPRCRRAIR</sequence>
<dbReference type="InterPro" id="IPR011050">
    <property type="entry name" value="Pectin_lyase_fold/virulence"/>
</dbReference>
<dbReference type="EMBL" id="BJHW01000001">
    <property type="protein sequence ID" value="GDY53422.1"/>
    <property type="molecule type" value="Genomic_DNA"/>
</dbReference>
<organism evidence="4 5">
    <name type="scientific">Streptomyces violaceusniger</name>
    <dbReference type="NCBI Taxonomy" id="68280"/>
    <lineage>
        <taxon>Bacteria</taxon>
        <taxon>Bacillati</taxon>
        <taxon>Actinomycetota</taxon>
        <taxon>Actinomycetes</taxon>
        <taxon>Kitasatosporales</taxon>
        <taxon>Streptomycetaceae</taxon>
        <taxon>Streptomyces</taxon>
        <taxon>Streptomyces violaceusniger group</taxon>
    </lineage>
</organism>
<protein>
    <recommendedName>
        <fullName evidence="3">GH141-like insertion domain-containing protein</fullName>
    </recommendedName>
</protein>
<evidence type="ECO:0000256" key="1">
    <source>
        <dbReference type="SAM" id="MobiDB-lite"/>
    </source>
</evidence>
<gene>
    <name evidence="4" type="ORF">SVIO_040450</name>
</gene>
<feature type="compositionally biased region" description="Basic residues" evidence="1">
    <location>
        <begin position="365"/>
        <end position="374"/>
    </location>
</feature>
<comment type="caution">
    <text evidence="4">The sequence shown here is derived from an EMBL/GenBank/DDBJ whole genome shotgun (WGS) entry which is preliminary data.</text>
</comment>
<evidence type="ECO:0000256" key="2">
    <source>
        <dbReference type="SAM" id="SignalP"/>
    </source>
</evidence>
<evidence type="ECO:0000313" key="4">
    <source>
        <dbReference type="EMBL" id="GDY53422.1"/>
    </source>
</evidence>
<dbReference type="Proteomes" id="UP000301309">
    <property type="component" value="Unassembled WGS sequence"/>
</dbReference>
<accession>A0A4D4KX91</accession>
<reference evidence="4 5" key="1">
    <citation type="journal article" date="2020" name="Int. J. Syst. Evol. Microbiol.">
        <title>Reclassification of Streptomyces castelarensis and Streptomyces sporoclivatus as later heterotypic synonyms of Streptomyces antimycoticus.</title>
        <authorList>
            <person name="Komaki H."/>
            <person name="Tamura T."/>
        </authorList>
    </citation>
    <scope>NUCLEOTIDE SEQUENCE [LARGE SCALE GENOMIC DNA]</scope>
    <source>
        <strain evidence="4 5">NBRC 13459</strain>
    </source>
</reference>
<name>A0A4D4KX91_STRVO</name>
<feature type="chain" id="PRO_5020767969" description="GH141-like insertion domain-containing protein" evidence="2">
    <location>
        <begin position="39"/>
        <end position="374"/>
    </location>
</feature>